<reference evidence="4" key="1">
    <citation type="submission" date="2012-12" db="EMBL/GenBank/DDBJ databases">
        <authorList>
            <person name="Hellsten U."/>
            <person name="Grimwood J."/>
            <person name="Chapman J.A."/>
            <person name="Shapiro H."/>
            <person name="Aerts A."/>
            <person name="Otillar R.P."/>
            <person name="Terry A.Y."/>
            <person name="Boore J.L."/>
            <person name="Simakov O."/>
            <person name="Marletaz F."/>
            <person name="Cho S.-J."/>
            <person name="Edsinger-Gonzales E."/>
            <person name="Havlak P."/>
            <person name="Kuo D.-H."/>
            <person name="Larsson T."/>
            <person name="Lv J."/>
            <person name="Arendt D."/>
            <person name="Savage R."/>
            <person name="Osoegawa K."/>
            <person name="de Jong P."/>
            <person name="Lindberg D.R."/>
            <person name="Seaver E.C."/>
            <person name="Weisblat D.A."/>
            <person name="Putnam N.H."/>
            <person name="Grigoriev I.V."/>
            <person name="Rokhsar D.S."/>
        </authorList>
    </citation>
    <scope>NUCLEOTIDE SEQUENCE</scope>
    <source>
        <strain evidence="4">I ESC-2004</strain>
    </source>
</reference>
<dbReference type="AlphaFoldDB" id="R7T968"/>
<dbReference type="Proteomes" id="UP000014760">
    <property type="component" value="Unassembled WGS sequence"/>
</dbReference>
<dbReference type="OrthoDB" id="7602122at2759"/>
<feature type="non-terminal residue" evidence="2">
    <location>
        <position position="1"/>
    </location>
</feature>
<reference evidence="2 4" key="2">
    <citation type="journal article" date="2013" name="Nature">
        <title>Insights into bilaterian evolution from three spiralian genomes.</title>
        <authorList>
            <person name="Simakov O."/>
            <person name="Marletaz F."/>
            <person name="Cho S.J."/>
            <person name="Edsinger-Gonzales E."/>
            <person name="Havlak P."/>
            <person name="Hellsten U."/>
            <person name="Kuo D.H."/>
            <person name="Larsson T."/>
            <person name="Lv J."/>
            <person name="Arendt D."/>
            <person name="Savage R."/>
            <person name="Osoegawa K."/>
            <person name="de Jong P."/>
            <person name="Grimwood J."/>
            <person name="Chapman J.A."/>
            <person name="Shapiro H."/>
            <person name="Aerts A."/>
            <person name="Otillar R.P."/>
            <person name="Terry A.Y."/>
            <person name="Boore J.L."/>
            <person name="Grigoriev I.V."/>
            <person name="Lindberg D.R."/>
            <person name="Seaver E.C."/>
            <person name="Weisblat D.A."/>
            <person name="Putnam N.H."/>
            <person name="Rokhsar D.S."/>
        </authorList>
    </citation>
    <scope>NUCLEOTIDE SEQUENCE</scope>
    <source>
        <strain evidence="2 4">I ESC-2004</strain>
    </source>
</reference>
<dbReference type="InterPro" id="IPR050863">
    <property type="entry name" value="CenT-Element_Derived"/>
</dbReference>
<dbReference type="HOGENOM" id="CLU_018294_2_3_1"/>
<protein>
    <recommendedName>
        <fullName evidence="1">DDE-1 domain-containing protein</fullName>
    </recommendedName>
</protein>
<gene>
    <name evidence="2" type="ORF">CAPTEDRAFT_28290</name>
</gene>
<evidence type="ECO:0000313" key="3">
    <source>
        <dbReference type="EnsemblMetazoa" id="CapteP28290"/>
    </source>
</evidence>
<dbReference type="Pfam" id="PF03184">
    <property type="entry name" value="DDE_1"/>
    <property type="match status" value="1"/>
</dbReference>
<organism evidence="2">
    <name type="scientific">Capitella teleta</name>
    <name type="common">Polychaete worm</name>
    <dbReference type="NCBI Taxonomy" id="283909"/>
    <lineage>
        <taxon>Eukaryota</taxon>
        <taxon>Metazoa</taxon>
        <taxon>Spiralia</taxon>
        <taxon>Lophotrochozoa</taxon>
        <taxon>Annelida</taxon>
        <taxon>Polychaeta</taxon>
        <taxon>Sedentaria</taxon>
        <taxon>Scolecida</taxon>
        <taxon>Capitellidae</taxon>
        <taxon>Capitella</taxon>
    </lineage>
</organism>
<dbReference type="InterPro" id="IPR004875">
    <property type="entry name" value="DDE_SF_endonuclease_dom"/>
</dbReference>
<dbReference type="OMA" id="LLNGHEW"/>
<evidence type="ECO:0000313" key="2">
    <source>
        <dbReference type="EMBL" id="ELT90244.1"/>
    </source>
</evidence>
<dbReference type="GO" id="GO:0003677">
    <property type="term" value="F:DNA binding"/>
    <property type="evidence" value="ECO:0007669"/>
    <property type="project" value="TreeGrafter"/>
</dbReference>
<proteinExistence type="predicted"/>
<dbReference type="EnsemblMetazoa" id="CapteT28290">
    <property type="protein sequence ID" value="CapteP28290"/>
    <property type="gene ID" value="CapteG28290"/>
</dbReference>
<evidence type="ECO:0000313" key="4">
    <source>
        <dbReference type="Proteomes" id="UP000014760"/>
    </source>
</evidence>
<dbReference type="EMBL" id="AMQN01032024">
    <property type="status" value="NOT_ANNOTATED_CDS"/>
    <property type="molecule type" value="Genomic_DNA"/>
</dbReference>
<accession>R7T968</accession>
<name>R7T968_CAPTE</name>
<feature type="domain" description="DDE-1" evidence="1">
    <location>
        <begin position="79"/>
        <end position="201"/>
    </location>
</feature>
<reference evidence="3" key="3">
    <citation type="submission" date="2015-06" db="UniProtKB">
        <authorList>
            <consortium name="EnsemblMetazoa"/>
        </authorList>
    </citation>
    <scope>IDENTIFICATION</scope>
</reference>
<dbReference type="EMBL" id="KB310997">
    <property type="protein sequence ID" value="ELT90244.1"/>
    <property type="molecule type" value="Genomic_DNA"/>
</dbReference>
<evidence type="ECO:0000259" key="1">
    <source>
        <dbReference type="Pfam" id="PF03184"/>
    </source>
</evidence>
<dbReference type="GO" id="GO:0005634">
    <property type="term" value="C:nucleus"/>
    <property type="evidence" value="ECO:0007669"/>
    <property type="project" value="TreeGrafter"/>
</dbReference>
<dbReference type="PANTHER" id="PTHR19303">
    <property type="entry name" value="TRANSPOSON"/>
    <property type="match status" value="1"/>
</dbReference>
<dbReference type="STRING" id="283909.R7T968"/>
<sequence length="202" mass="23395">TSGWLSRWKEHHWIGFKKAHREKDDADTLAAKTWTANIFSDILKEFHPRDIYNADETGIYFRALPDGTLAERAEKKARDRITALVANNMDGSDKQPLLIIGKSLNLRCFRGIAHKPLPYKANKNAWMTGELFRVWLKELNCEMRVQRRNVVMIVDICSAHPQDNTDKLSNVRLMFLPLNATSFIQPCDMGIIRNLKAFNRRK</sequence>
<keyword evidence="4" id="KW-1185">Reference proteome</keyword>
<dbReference type="PANTHER" id="PTHR19303:SF73">
    <property type="entry name" value="PROTEIN PDC2"/>
    <property type="match status" value="1"/>
</dbReference>
<feature type="non-terminal residue" evidence="2">
    <location>
        <position position="202"/>
    </location>
</feature>